<reference evidence="2" key="4">
    <citation type="journal article" date="2015" name="G3 (Bethesda)">
        <title>Genome sequences of three phytopathogenic species of the Magnaporthaceae family of fungi.</title>
        <authorList>
            <person name="Okagaki L.H."/>
            <person name="Nunes C.C."/>
            <person name="Sailsbery J."/>
            <person name="Clay B."/>
            <person name="Brown D."/>
            <person name="John T."/>
            <person name="Oh Y."/>
            <person name="Young N."/>
            <person name="Fitzgerald M."/>
            <person name="Haas B.J."/>
            <person name="Zeng Q."/>
            <person name="Young S."/>
            <person name="Adiconis X."/>
            <person name="Fan L."/>
            <person name="Levin J.Z."/>
            <person name="Mitchell T.K."/>
            <person name="Okubara P.A."/>
            <person name="Farman M.L."/>
            <person name="Kohn L.M."/>
            <person name="Birren B."/>
            <person name="Ma L.-J."/>
            <person name="Dean R.A."/>
        </authorList>
    </citation>
    <scope>NUCLEOTIDE SEQUENCE</scope>
    <source>
        <strain evidence="2">R3-111a-1</strain>
    </source>
</reference>
<reference evidence="2" key="5">
    <citation type="submission" date="2018-04" db="UniProtKB">
        <authorList>
            <consortium name="EnsemblFungi"/>
        </authorList>
    </citation>
    <scope>IDENTIFICATION</scope>
    <source>
        <strain evidence="2">R3-111a-1</strain>
    </source>
</reference>
<sequence length="148" mass="15443">MRAAASQAPFTFTPERGQPIWSCGYPWQGDAWVGGAGRGVEGMSPSWLVKIRSAGGVCLGADDDSVCMVRQLGKVDVIKPRGFRDDQHGIGEKIGGNYNPLVGRRSQITAPTCTASELGRIIHRGAELLAAADSAAAKKSDVGCGCPG</sequence>
<dbReference type="Proteomes" id="UP000006039">
    <property type="component" value="Unassembled WGS sequence"/>
</dbReference>
<reference evidence="1" key="2">
    <citation type="submission" date="2010-07" db="EMBL/GenBank/DDBJ databases">
        <authorList>
            <consortium name="The Broad Institute Genome Sequencing Platform"/>
            <consortium name="Broad Institute Genome Sequencing Center for Infectious Disease"/>
            <person name="Ma L.-J."/>
            <person name="Dead R."/>
            <person name="Young S."/>
            <person name="Zeng Q."/>
            <person name="Koehrsen M."/>
            <person name="Alvarado L."/>
            <person name="Berlin A."/>
            <person name="Chapman S.B."/>
            <person name="Chen Z."/>
            <person name="Freedman E."/>
            <person name="Gellesch M."/>
            <person name="Goldberg J."/>
            <person name="Griggs A."/>
            <person name="Gujja S."/>
            <person name="Heilman E.R."/>
            <person name="Heiman D."/>
            <person name="Hepburn T."/>
            <person name="Howarth C."/>
            <person name="Jen D."/>
            <person name="Larson L."/>
            <person name="Mehta T."/>
            <person name="Neiman D."/>
            <person name="Pearson M."/>
            <person name="Roberts A."/>
            <person name="Saif S."/>
            <person name="Shea T."/>
            <person name="Shenoy N."/>
            <person name="Sisk P."/>
            <person name="Stolte C."/>
            <person name="Sykes S."/>
            <person name="Walk T."/>
            <person name="White J."/>
            <person name="Yandava C."/>
            <person name="Haas B."/>
            <person name="Nusbaum C."/>
            <person name="Birren B."/>
        </authorList>
    </citation>
    <scope>NUCLEOTIDE SEQUENCE</scope>
    <source>
        <strain evidence="1">R3-111a-1</strain>
    </source>
</reference>
<reference evidence="3" key="1">
    <citation type="submission" date="2010-07" db="EMBL/GenBank/DDBJ databases">
        <title>The genome sequence of Gaeumannomyces graminis var. tritici strain R3-111a-1.</title>
        <authorList>
            <consortium name="The Broad Institute Genome Sequencing Platform"/>
            <person name="Ma L.-J."/>
            <person name="Dead R."/>
            <person name="Young S."/>
            <person name="Zeng Q."/>
            <person name="Koehrsen M."/>
            <person name="Alvarado L."/>
            <person name="Berlin A."/>
            <person name="Chapman S.B."/>
            <person name="Chen Z."/>
            <person name="Freedman E."/>
            <person name="Gellesch M."/>
            <person name="Goldberg J."/>
            <person name="Griggs A."/>
            <person name="Gujja S."/>
            <person name="Heilman E.R."/>
            <person name="Heiman D."/>
            <person name="Hepburn T."/>
            <person name="Howarth C."/>
            <person name="Jen D."/>
            <person name="Larson L."/>
            <person name="Mehta T."/>
            <person name="Neiman D."/>
            <person name="Pearson M."/>
            <person name="Roberts A."/>
            <person name="Saif S."/>
            <person name="Shea T."/>
            <person name="Shenoy N."/>
            <person name="Sisk P."/>
            <person name="Stolte C."/>
            <person name="Sykes S."/>
            <person name="Walk T."/>
            <person name="White J."/>
            <person name="Yandava C."/>
            <person name="Haas B."/>
            <person name="Nusbaum C."/>
            <person name="Birren B."/>
        </authorList>
    </citation>
    <scope>NUCLEOTIDE SEQUENCE [LARGE SCALE GENOMIC DNA]</scope>
    <source>
        <strain evidence="3">R3-111a-1</strain>
    </source>
</reference>
<gene>
    <name evidence="2" type="primary">20340873</name>
    <name evidence="1" type="ORF">GGTG_00415</name>
</gene>
<dbReference type="EnsemblFungi" id="EJT80416">
    <property type="protein sequence ID" value="EJT80416"/>
    <property type="gene ID" value="GGTG_00415"/>
</dbReference>
<dbReference type="EMBL" id="GL385395">
    <property type="protein sequence ID" value="EJT80416.1"/>
    <property type="molecule type" value="Genomic_DNA"/>
</dbReference>
<proteinExistence type="predicted"/>
<dbReference type="HOGENOM" id="CLU_1758903_0_0_1"/>
<name>J3NGM6_GAET3</name>
<reference evidence="1" key="3">
    <citation type="submission" date="2010-09" db="EMBL/GenBank/DDBJ databases">
        <title>Annotation of Gaeumannomyces graminis var. tritici R3-111a-1.</title>
        <authorList>
            <consortium name="The Broad Institute Genome Sequencing Platform"/>
            <person name="Ma L.-J."/>
            <person name="Dead R."/>
            <person name="Young S.K."/>
            <person name="Zeng Q."/>
            <person name="Gargeya S."/>
            <person name="Fitzgerald M."/>
            <person name="Haas B."/>
            <person name="Abouelleil A."/>
            <person name="Alvarado L."/>
            <person name="Arachchi H.M."/>
            <person name="Berlin A."/>
            <person name="Brown A."/>
            <person name="Chapman S.B."/>
            <person name="Chen Z."/>
            <person name="Dunbar C."/>
            <person name="Freedman E."/>
            <person name="Gearin G."/>
            <person name="Gellesch M."/>
            <person name="Goldberg J."/>
            <person name="Griggs A."/>
            <person name="Gujja S."/>
            <person name="Heiman D."/>
            <person name="Howarth C."/>
            <person name="Larson L."/>
            <person name="Lui A."/>
            <person name="MacDonald P.J.P."/>
            <person name="Mehta T."/>
            <person name="Montmayeur A."/>
            <person name="Murphy C."/>
            <person name="Neiman D."/>
            <person name="Pearson M."/>
            <person name="Priest M."/>
            <person name="Roberts A."/>
            <person name="Saif S."/>
            <person name="Shea T."/>
            <person name="Shenoy N."/>
            <person name="Sisk P."/>
            <person name="Stolte C."/>
            <person name="Sykes S."/>
            <person name="Yandava C."/>
            <person name="Wortman J."/>
            <person name="Nusbaum C."/>
            <person name="Birren B."/>
        </authorList>
    </citation>
    <scope>NUCLEOTIDE SEQUENCE</scope>
    <source>
        <strain evidence="1">R3-111a-1</strain>
    </source>
</reference>
<accession>J3NGM6</accession>
<dbReference type="VEuPathDB" id="FungiDB:GGTG_00415"/>
<dbReference type="RefSeq" id="XP_009216425.1">
    <property type="nucleotide sequence ID" value="XM_009218161.1"/>
</dbReference>
<organism evidence="1">
    <name type="scientific">Gaeumannomyces tritici (strain R3-111a-1)</name>
    <name type="common">Wheat and barley take-all root rot fungus</name>
    <name type="synonym">Gaeumannomyces graminis var. tritici</name>
    <dbReference type="NCBI Taxonomy" id="644352"/>
    <lineage>
        <taxon>Eukaryota</taxon>
        <taxon>Fungi</taxon>
        <taxon>Dikarya</taxon>
        <taxon>Ascomycota</taxon>
        <taxon>Pezizomycotina</taxon>
        <taxon>Sordariomycetes</taxon>
        <taxon>Sordariomycetidae</taxon>
        <taxon>Magnaporthales</taxon>
        <taxon>Magnaporthaceae</taxon>
        <taxon>Gaeumannomyces</taxon>
    </lineage>
</organism>
<keyword evidence="3" id="KW-1185">Reference proteome</keyword>
<evidence type="ECO:0000313" key="1">
    <source>
        <dbReference type="EMBL" id="EJT80416.1"/>
    </source>
</evidence>
<protein>
    <submittedName>
        <fullName evidence="1 2">Uncharacterized protein</fullName>
    </submittedName>
</protein>
<dbReference type="AlphaFoldDB" id="J3NGM6"/>
<evidence type="ECO:0000313" key="3">
    <source>
        <dbReference type="Proteomes" id="UP000006039"/>
    </source>
</evidence>
<evidence type="ECO:0000313" key="2">
    <source>
        <dbReference type="EnsemblFungi" id="EJT80416"/>
    </source>
</evidence>
<dbReference type="GeneID" id="20340873"/>